<sequence length="354" mass="38886">MRSRLRIGIAGGGLLGRLCAWRLALRKHEVTLFDAGDFERPGGACWTAAGMISPLSELVSAEPEVYRMGLRSLELWPQWIAELERQTGLSASYRHAGSLVVAHPLDKAELAQFQSDLNAKLPAGETLQWLDRAGVAALEPGLAEHFEQGLYLPSEADVNSRLLLQALLAALRQSEVRLVANTMVECAANRIHWNSGSERFDWVIDVRGLGASRKMTGLRGVRGEVVIIETSEVSLNRPVRLMHPRYKLYAVPRLHGQIIIGATEIESADMSPISLQSTLELSSALYALNPAFAEARVVETSVNCRPALPDNLPRVTREPGLICANGLYRHGYLLGPVVVGQVLDHFLREEKHAA</sequence>
<dbReference type="PANTHER" id="PTHR13847">
    <property type="entry name" value="SARCOSINE DEHYDROGENASE-RELATED"/>
    <property type="match status" value="1"/>
</dbReference>
<dbReference type="SUPFAM" id="SSF51905">
    <property type="entry name" value="FAD/NAD(P)-binding domain"/>
    <property type="match status" value="1"/>
</dbReference>
<comment type="pathway">
    <text evidence="1">Cofactor biosynthesis; thiamine diphosphate biosynthesis.</text>
</comment>
<dbReference type="UniPathway" id="UPA00060"/>
<dbReference type="STRING" id="349521.HCH_00138"/>
<dbReference type="GO" id="GO:0009229">
    <property type="term" value="P:thiamine diphosphate biosynthetic process"/>
    <property type="evidence" value="ECO:0007669"/>
    <property type="project" value="UniProtKB-UniPathway"/>
</dbReference>
<reference evidence="5 6" key="1">
    <citation type="journal article" date="2005" name="Nucleic Acids Res.">
        <title>Genomic blueprint of Hahella chejuensis, a marine microbe producing an algicidal agent.</title>
        <authorList>
            <person name="Jeong H."/>
            <person name="Yim J.H."/>
            <person name="Lee C."/>
            <person name="Choi S.-H."/>
            <person name="Park Y.K."/>
            <person name="Yoon S.H."/>
            <person name="Hur C.-G."/>
            <person name="Kang H.-Y."/>
            <person name="Kim D."/>
            <person name="Lee H.H."/>
            <person name="Park K.H."/>
            <person name="Park S.-H."/>
            <person name="Park H.-S."/>
            <person name="Lee H.K."/>
            <person name="Oh T.K."/>
            <person name="Kim J.F."/>
        </authorList>
    </citation>
    <scope>NUCLEOTIDE SEQUENCE [LARGE SCALE GENOMIC DNA]</scope>
    <source>
        <strain evidence="5 6">KCTC 2396</strain>
    </source>
</reference>
<dbReference type="NCBIfam" id="TIGR02352">
    <property type="entry name" value="thiamin_ThiO"/>
    <property type="match status" value="1"/>
</dbReference>
<dbReference type="PANTHER" id="PTHR13847:SF289">
    <property type="entry name" value="GLYCINE OXIDASE"/>
    <property type="match status" value="1"/>
</dbReference>
<organism evidence="5 6">
    <name type="scientific">Hahella chejuensis (strain KCTC 2396)</name>
    <dbReference type="NCBI Taxonomy" id="349521"/>
    <lineage>
        <taxon>Bacteria</taxon>
        <taxon>Pseudomonadati</taxon>
        <taxon>Pseudomonadota</taxon>
        <taxon>Gammaproteobacteria</taxon>
        <taxon>Oceanospirillales</taxon>
        <taxon>Hahellaceae</taxon>
        <taxon>Hahella</taxon>
    </lineage>
</organism>
<feature type="domain" description="FAD dependent oxidoreductase" evidence="4">
    <location>
        <begin position="7"/>
        <end position="337"/>
    </location>
</feature>
<dbReference type="EMBL" id="CP000155">
    <property type="protein sequence ID" value="ABC27057.1"/>
    <property type="molecule type" value="Genomic_DNA"/>
</dbReference>
<dbReference type="AlphaFoldDB" id="Q2SQL7"/>
<dbReference type="OrthoDB" id="9790035at2"/>
<dbReference type="Gene3D" id="3.50.50.60">
    <property type="entry name" value="FAD/NAD(P)-binding domain"/>
    <property type="match status" value="1"/>
</dbReference>
<dbReference type="RefSeq" id="WP_011394134.1">
    <property type="nucleotide sequence ID" value="NC_007645.1"/>
</dbReference>
<evidence type="ECO:0000256" key="3">
    <source>
        <dbReference type="ARBA" id="ARBA00023002"/>
    </source>
</evidence>
<dbReference type="GO" id="GO:0016491">
    <property type="term" value="F:oxidoreductase activity"/>
    <property type="evidence" value="ECO:0007669"/>
    <property type="project" value="UniProtKB-KW"/>
</dbReference>
<dbReference type="HOGENOM" id="CLU_007884_1_0_6"/>
<gene>
    <name evidence="5" type="primary">thiO</name>
    <name evidence="5" type="ordered locus">HCH_00138</name>
</gene>
<protein>
    <submittedName>
        <fullName evidence="5">Thiamine biosynthesis protein ThiO</fullName>
    </submittedName>
</protein>
<dbReference type="GO" id="GO:0009228">
    <property type="term" value="P:thiamine biosynthetic process"/>
    <property type="evidence" value="ECO:0007669"/>
    <property type="project" value="UniProtKB-KW"/>
</dbReference>
<keyword evidence="3" id="KW-0560">Oxidoreductase</keyword>
<dbReference type="Gene3D" id="3.30.9.10">
    <property type="entry name" value="D-Amino Acid Oxidase, subunit A, domain 2"/>
    <property type="match status" value="1"/>
</dbReference>
<evidence type="ECO:0000313" key="6">
    <source>
        <dbReference type="Proteomes" id="UP000000238"/>
    </source>
</evidence>
<dbReference type="GO" id="GO:0005737">
    <property type="term" value="C:cytoplasm"/>
    <property type="evidence" value="ECO:0007669"/>
    <property type="project" value="TreeGrafter"/>
</dbReference>
<evidence type="ECO:0000256" key="2">
    <source>
        <dbReference type="ARBA" id="ARBA00022977"/>
    </source>
</evidence>
<evidence type="ECO:0000259" key="4">
    <source>
        <dbReference type="Pfam" id="PF01266"/>
    </source>
</evidence>
<keyword evidence="2" id="KW-0784">Thiamine biosynthesis</keyword>
<keyword evidence="6" id="KW-1185">Reference proteome</keyword>
<accession>Q2SQL7</accession>
<evidence type="ECO:0000313" key="5">
    <source>
        <dbReference type="EMBL" id="ABC27057.1"/>
    </source>
</evidence>
<dbReference type="Proteomes" id="UP000000238">
    <property type="component" value="Chromosome"/>
</dbReference>
<dbReference type="GO" id="GO:0050660">
    <property type="term" value="F:flavin adenine dinucleotide binding"/>
    <property type="evidence" value="ECO:0007669"/>
    <property type="project" value="InterPro"/>
</dbReference>
<dbReference type="eggNOG" id="COG0665">
    <property type="taxonomic scope" value="Bacteria"/>
</dbReference>
<dbReference type="Pfam" id="PF01266">
    <property type="entry name" value="DAO"/>
    <property type="match status" value="1"/>
</dbReference>
<dbReference type="InterPro" id="IPR006076">
    <property type="entry name" value="FAD-dep_OxRdtase"/>
</dbReference>
<name>Q2SQL7_HAHCH</name>
<dbReference type="InterPro" id="IPR036188">
    <property type="entry name" value="FAD/NAD-bd_sf"/>
</dbReference>
<dbReference type="SUPFAM" id="SSF54373">
    <property type="entry name" value="FAD-linked reductases, C-terminal domain"/>
    <property type="match status" value="1"/>
</dbReference>
<dbReference type="InterPro" id="IPR012727">
    <property type="entry name" value="Gly_oxidase_ThiO"/>
</dbReference>
<dbReference type="KEGG" id="hch:HCH_00138"/>
<evidence type="ECO:0000256" key="1">
    <source>
        <dbReference type="ARBA" id="ARBA00004948"/>
    </source>
</evidence>
<proteinExistence type="predicted"/>